<dbReference type="PANTHER" id="PTHR30092:SF0">
    <property type="entry name" value="INNER MEMBRANE PROTEIN CRED"/>
    <property type="match status" value="1"/>
</dbReference>
<evidence type="ECO:0000256" key="1">
    <source>
        <dbReference type="SAM" id="Phobius"/>
    </source>
</evidence>
<feature type="transmembrane region" description="Helical" evidence="1">
    <location>
        <begin position="350"/>
        <end position="369"/>
    </location>
</feature>
<dbReference type="PANTHER" id="PTHR30092">
    <property type="entry name" value="INNER MEMBRANE PROTEIN CRED"/>
    <property type="match status" value="1"/>
</dbReference>
<dbReference type="GO" id="GO:0005886">
    <property type="term" value="C:plasma membrane"/>
    <property type="evidence" value="ECO:0007669"/>
    <property type="project" value="TreeGrafter"/>
</dbReference>
<comment type="caution">
    <text evidence="2">The sequence shown here is derived from an EMBL/GenBank/DDBJ whole genome shotgun (WGS) entry which is preliminary data.</text>
</comment>
<reference evidence="2 3" key="1">
    <citation type="submission" date="2013-07" db="EMBL/GenBank/DDBJ databases">
        <title>Comparative Genomic and Metabolomic Analysis of Twelve Strains of Pseudoalteromonas luteoviolacea.</title>
        <authorList>
            <person name="Vynne N.G."/>
            <person name="Mansson M."/>
            <person name="Gram L."/>
        </authorList>
    </citation>
    <scope>NUCLEOTIDE SEQUENCE [LARGE SCALE GENOMIC DNA]</scope>
    <source>
        <strain evidence="2 3">S4060-1</strain>
    </source>
</reference>
<organism evidence="2 3">
    <name type="scientific">Pseudoalteromonas luteoviolacea S4060-1</name>
    <dbReference type="NCBI Taxonomy" id="1365257"/>
    <lineage>
        <taxon>Bacteria</taxon>
        <taxon>Pseudomonadati</taxon>
        <taxon>Pseudomonadota</taxon>
        <taxon>Gammaproteobacteria</taxon>
        <taxon>Alteromonadales</taxon>
        <taxon>Pseudoalteromonadaceae</taxon>
        <taxon>Pseudoalteromonas</taxon>
    </lineage>
</organism>
<evidence type="ECO:0000313" key="2">
    <source>
        <dbReference type="EMBL" id="KZN67633.1"/>
    </source>
</evidence>
<accession>A0A162BSF5</accession>
<dbReference type="Proteomes" id="UP000076661">
    <property type="component" value="Unassembled WGS sequence"/>
</dbReference>
<dbReference type="PATRIC" id="fig|1365257.3.peg.2074"/>
<gene>
    <name evidence="2" type="ORF">N478_02420</name>
</gene>
<keyword evidence="1" id="KW-0472">Membrane</keyword>
<feature type="transmembrane region" description="Helical" evidence="1">
    <location>
        <begin position="326"/>
        <end position="344"/>
    </location>
</feature>
<evidence type="ECO:0000313" key="3">
    <source>
        <dbReference type="Proteomes" id="UP000076661"/>
    </source>
</evidence>
<name>A0A162BSF5_9GAMM</name>
<feature type="transmembrane region" description="Helical" evidence="1">
    <location>
        <begin position="296"/>
        <end position="314"/>
    </location>
</feature>
<evidence type="ECO:0008006" key="4">
    <source>
        <dbReference type="Google" id="ProtNLM"/>
    </source>
</evidence>
<dbReference type="Pfam" id="PF06123">
    <property type="entry name" value="CreD"/>
    <property type="match status" value="1"/>
</dbReference>
<sequence>MNNQSKEKIGVKFGMLIGLIILLMIPMTMIEELISERSNMQKQVQQEIAKSSSAQQRLVGPFIYVEYERDIERQSTVSVIKENTFLLPEKLNIHSALDTFEKFRSIYKATLYRSNNTISGVFKTSDLHILKDHRVTSISLVFGISDIRGIGLDSAVKIAGEDAKILPGTGVKRLKEGVHVPLERAHVFASSELSFSADLHLQGMEKLAISPLGRETRVSMTADWPHPSFVGAYLPITSNINGDEFSANWQASYFSTNMQSTFESCILRSECGELTERTMGVALVDPVDHYLKSHRAVNYALLVILLVVASFFLLELVRDEPIHPVQYGFVGLALAIFYLLLISLSEHLGFGLAYVISSFAATGLLGWYVSGVLKSGVMGGYYFAGLIMLYSLLYGMLGAEDYALLMGSLMCFIVLSLVMILTRKVNWYGSAKLNKKRDQQVSDPSIDEIE</sequence>
<feature type="transmembrane region" description="Helical" evidence="1">
    <location>
        <begin position="12"/>
        <end position="30"/>
    </location>
</feature>
<feature type="transmembrane region" description="Helical" evidence="1">
    <location>
        <begin position="403"/>
        <end position="422"/>
    </location>
</feature>
<dbReference type="NCBIfam" id="NF008712">
    <property type="entry name" value="PRK11715.1-1"/>
    <property type="match status" value="1"/>
</dbReference>
<dbReference type="AlphaFoldDB" id="A0A162BSF5"/>
<keyword evidence="1" id="KW-0812">Transmembrane</keyword>
<dbReference type="InterPro" id="IPR010364">
    <property type="entry name" value="Uncharacterised_IM_CreD"/>
</dbReference>
<protein>
    <recommendedName>
        <fullName evidence="4">Inner membrane protein CreD</fullName>
    </recommendedName>
</protein>
<proteinExistence type="predicted"/>
<dbReference type="PIRSF" id="PIRSF004548">
    <property type="entry name" value="CreD"/>
    <property type="match status" value="1"/>
</dbReference>
<keyword evidence="1" id="KW-1133">Transmembrane helix</keyword>
<dbReference type="EMBL" id="AUXX01000012">
    <property type="protein sequence ID" value="KZN67633.1"/>
    <property type="molecule type" value="Genomic_DNA"/>
</dbReference>
<feature type="transmembrane region" description="Helical" evidence="1">
    <location>
        <begin position="381"/>
        <end position="397"/>
    </location>
</feature>